<gene>
    <name evidence="2" type="ORF">LCGC14_0207520</name>
</gene>
<proteinExistence type="predicted"/>
<evidence type="ECO:0000313" key="2">
    <source>
        <dbReference type="EMBL" id="KKN92593.1"/>
    </source>
</evidence>
<dbReference type="EMBL" id="LAZR01000094">
    <property type="protein sequence ID" value="KKN92593.1"/>
    <property type="molecule type" value="Genomic_DNA"/>
</dbReference>
<feature type="domain" description="DUF306" evidence="1">
    <location>
        <begin position="31"/>
        <end position="122"/>
    </location>
</feature>
<organism evidence="2">
    <name type="scientific">marine sediment metagenome</name>
    <dbReference type="NCBI Taxonomy" id="412755"/>
    <lineage>
        <taxon>unclassified sequences</taxon>
        <taxon>metagenomes</taxon>
        <taxon>ecological metagenomes</taxon>
    </lineage>
</organism>
<protein>
    <recommendedName>
        <fullName evidence="1">DUF306 domain-containing protein</fullName>
    </recommendedName>
</protein>
<sequence length="131" mass="14562">MFKFIPLLILAALTNLCSRNETAWAYGGADRLWDLQEINGVPFPATTTLSFLDAETIAIQGPCNRITASNTVPYPWVTLTIISSTKMFCPDLQYEKSLTNALIRTTIIEILDDVMILSNTENLNMVFIAAD</sequence>
<evidence type="ECO:0000259" key="1">
    <source>
        <dbReference type="Pfam" id="PF03724"/>
    </source>
</evidence>
<dbReference type="AlphaFoldDB" id="A0A0F9XKI5"/>
<reference evidence="2" key="1">
    <citation type="journal article" date="2015" name="Nature">
        <title>Complex archaea that bridge the gap between prokaryotes and eukaryotes.</title>
        <authorList>
            <person name="Spang A."/>
            <person name="Saw J.H."/>
            <person name="Jorgensen S.L."/>
            <person name="Zaremba-Niedzwiedzka K."/>
            <person name="Martijn J."/>
            <person name="Lind A.E."/>
            <person name="van Eijk R."/>
            <person name="Schleper C."/>
            <person name="Guy L."/>
            <person name="Ettema T.J."/>
        </authorList>
    </citation>
    <scope>NUCLEOTIDE SEQUENCE</scope>
</reference>
<dbReference type="Gene3D" id="2.40.128.270">
    <property type="match status" value="1"/>
</dbReference>
<dbReference type="Pfam" id="PF03724">
    <property type="entry name" value="META"/>
    <property type="match status" value="1"/>
</dbReference>
<accession>A0A0F9XKI5</accession>
<name>A0A0F9XKI5_9ZZZZ</name>
<comment type="caution">
    <text evidence="2">The sequence shown here is derived from an EMBL/GenBank/DDBJ whole genome shotgun (WGS) entry which is preliminary data.</text>
</comment>
<dbReference type="InterPro" id="IPR005184">
    <property type="entry name" value="DUF306_Meta_HslJ"/>
</dbReference>
<dbReference type="InterPro" id="IPR038670">
    <property type="entry name" value="HslJ-like_sf"/>
</dbReference>